<comment type="caution">
    <text evidence="1">The sequence shown here is derived from an EMBL/GenBank/DDBJ whole genome shotgun (WGS) entry which is preliminary data.</text>
</comment>
<organism evidence="1 2">
    <name type="scientific">Fodinibacter luteus</name>
    <dbReference type="NCBI Taxonomy" id="552064"/>
    <lineage>
        <taxon>Bacteria</taxon>
        <taxon>Bacillati</taxon>
        <taxon>Actinomycetota</taxon>
        <taxon>Actinomycetes</taxon>
        <taxon>Micrococcales</taxon>
        <taxon>Intrasporangiaceae</taxon>
        <taxon>Fodinibacter (ex Wang et al. 2009)</taxon>
    </lineage>
</organism>
<dbReference type="EMBL" id="BAABGM010000020">
    <property type="protein sequence ID" value="GAA4410597.1"/>
    <property type="molecule type" value="Genomic_DNA"/>
</dbReference>
<reference evidence="2" key="1">
    <citation type="journal article" date="2019" name="Int. J. Syst. Evol. Microbiol.">
        <title>The Global Catalogue of Microorganisms (GCM) 10K type strain sequencing project: providing services to taxonomists for standard genome sequencing and annotation.</title>
        <authorList>
            <consortium name="The Broad Institute Genomics Platform"/>
            <consortium name="The Broad Institute Genome Sequencing Center for Infectious Disease"/>
            <person name="Wu L."/>
            <person name="Ma J."/>
        </authorList>
    </citation>
    <scope>NUCLEOTIDE SEQUENCE [LARGE SCALE GENOMIC DNA]</scope>
    <source>
        <strain evidence="2">JCM 17809</strain>
    </source>
</reference>
<evidence type="ECO:0000313" key="2">
    <source>
        <dbReference type="Proteomes" id="UP001500945"/>
    </source>
</evidence>
<sequence length="76" mass="8636">MVDRVVETVRTQTVVQHHRTTVPVAVHPASAREWARLLEELAAKLDSGRVYDRDMPVLIPAANALIDALQRRIQQR</sequence>
<dbReference type="Proteomes" id="UP001500945">
    <property type="component" value="Unassembled WGS sequence"/>
</dbReference>
<protein>
    <submittedName>
        <fullName evidence="1">Uncharacterized protein</fullName>
    </submittedName>
</protein>
<proteinExistence type="predicted"/>
<keyword evidence="2" id="KW-1185">Reference proteome</keyword>
<name>A0ABP8KNM5_9MICO</name>
<gene>
    <name evidence="1" type="ORF">GCM10023168_30450</name>
</gene>
<accession>A0ABP8KNM5</accession>
<evidence type="ECO:0000313" key="1">
    <source>
        <dbReference type="EMBL" id="GAA4410597.1"/>
    </source>
</evidence>